<dbReference type="InterPro" id="IPR039143">
    <property type="entry name" value="GNPNAT1-like"/>
</dbReference>
<comment type="similarity">
    <text evidence="2 6">Belongs to the acetyltransferase family. GNA1 subfamily.</text>
</comment>
<name>A0AAW0ELZ1_9TRYP</name>
<evidence type="ECO:0000256" key="6">
    <source>
        <dbReference type="RuleBase" id="RU365086"/>
    </source>
</evidence>
<dbReference type="CDD" id="cd04301">
    <property type="entry name" value="NAT_SF"/>
    <property type="match status" value="1"/>
</dbReference>
<evidence type="ECO:0000256" key="1">
    <source>
        <dbReference type="ARBA" id="ARBA00004832"/>
    </source>
</evidence>
<evidence type="ECO:0000256" key="2">
    <source>
        <dbReference type="ARBA" id="ARBA00006048"/>
    </source>
</evidence>
<dbReference type="EC" id="2.3.1.4" evidence="6"/>
<dbReference type="InterPro" id="IPR000182">
    <property type="entry name" value="GNAT_dom"/>
</dbReference>
<dbReference type="Gene3D" id="3.40.630.30">
    <property type="match status" value="1"/>
</dbReference>
<dbReference type="SUPFAM" id="SSF55729">
    <property type="entry name" value="Acyl-CoA N-acyltransferases (Nat)"/>
    <property type="match status" value="1"/>
</dbReference>
<dbReference type="FunFam" id="3.40.630.30:FF:000105">
    <property type="entry name" value="Glucosamine 6-phosphate N-acetyltransferase"/>
    <property type="match status" value="1"/>
</dbReference>
<dbReference type="AlphaFoldDB" id="A0AAW0ELZ1"/>
<evidence type="ECO:0000256" key="4">
    <source>
        <dbReference type="ARBA" id="ARBA00023315"/>
    </source>
</evidence>
<evidence type="ECO:0000259" key="7">
    <source>
        <dbReference type="PROSITE" id="PS51186"/>
    </source>
</evidence>
<keyword evidence="4 6" id="KW-0012">Acyltransferase</keyword>
<keyword evidence="9" id="KW-1185">Reference proteome</keyword>
<accession>A0AAW0ELZ1</accession>
<dbReference type="PANTHER" id="PTHR13355:SF11">
    <property type="entry name" value="GLUCOSAMINE 6-PHOSPHATE N-ACETYLTRANSFERASE"/>
    <property type="match status" value="1"/>
</dbReference>
<keyword evidence="3 6" id="KW-0808">Transferase</keyword>
<evidence type="ECO:0000256" key="3">
    <source>
        <dbReference type="ARBA" id="ARBA00022679"/>
    </source>
</evidence>
<protein>
    <recommendedName>
        <fullName evidence="6">Glucosamine 6-phosphate N-acetyltransferase</fullName>
        <ecNumber evidence="6">2.3.1.4</ecNumber>
    </recommendedName>
</protein>
<comment type="catalytic activity">
    <reaction evidence="5 6">
        <text>D-glucosamine 6-phosphate + acetyl-CoA = N-acetyl-D-glucosamine 6-phosphate + CoA + H(+)</text>
        <dbReference type="Rhea" id="RHEA:10292"/>
        <dbReference type="ChEBI" id="CHEBI:15378"/>
        <dbReference type="ChEBI" id="CHEBI:57287"/>
        <dbReference type="ChEBI" id="CHEBI:57288"/>
        <dbReference type="ChEBI" id="CHEBI:57513"/>
        <dbReference type="ChEBI" id="CHEBI:58725"/>
        <dbReference type="EC" id="2.3.1.4"/>
    </reaction>
</comment>
<dbReference type="GO" id="GO:0004343">
    <property type="term" value="F:glucosamine 6-phosphate N-acetyltransferase activity"/>
    <property type="evidence" value="ECO:0007669"/>
    <property type="project" value="UniProtKB-UniRule"/>
</dbReference>
<comment type="pathway">
    <text evidence="1 6">Nucleotide-sugar biosynthesis; UDP-N-acetyl-alpha-D-glucosamine biosynthesis; N-acetyl-alpha-D-glucosamine 1-phosphate from alpha-D-glucosamine 6-phosphate (route I): step 1/2.</text>
</comment>
<reference evidence="8 9" key="1">
    <citation type="journal article" date="2021" name="MBio">
        <title>A New Model Trypanosomatid, Novymonas esmeraldas: Genomic Perception of Its 'Candidatus Pandoraea novymonadis' Endosymbiont.</title>
        <authorList>
            <person name="Zakharova A."/>
            <person name="Saura A."/>
            <person name="Butenko A."/>
            <person name="Podesvova L."/>
            <person name="Warmusova S."/>
            <person name="Kostygov A.Y."/>
            <person name="Nenarokova A."/>
            <person name="Lukes J."/>
            <person name="Opperdoes F.R."/>
            <person name="Yurchenko V."/>
        </authorList>
    </citation>
    <scope>NUCLEOTIDE SEQUENCE [LARGE SCALE GENOMIC DNA]</scope>
    <source>
        <strain evidence="8 9">E262AT.01</strain>
    </source>
</reference>
<dbReference type="GO" id="GO:0006048">
    <property type="term" value="P:UDP-N-acetylglucosamine biosynthetic process"/>
    <property type="evidence" value="ECO:0007669"/>
    <property type="project" value="UniProtKB-UniRule"/>
</dbReference>
<comment type="caution">
    <text evidence="8">The sequence shown here is derived from an EMBL/GenBank/DDBJ whole genome shotgun (WGS) entry which is preliminary data.</text>
</comment>
<evidence type="ECO:0000313" key="9">
    <source>
        <dbReference type="Proteomes" id="UP001430356"/>
    </source>
</evidence>
<proteinExistence type="inferred from homology"/>
<dbReference type="Proteomes" id="UP001430356">
    <property type="component" value="Unassembled WGS sequence"/>
</dbReference>
<dbReference type="Pfam" id="PF00583">
    <property type="entry name" value="Acetyltransf_1"/>
    <property type="match status" value="1"/>
</dbReference>
<evidence type="ECO:0000313" key="8">
    <source>
        <dbReference type="EMBL" id="KAK7195062.1"/>
    </source>
</evidence>
<dbReference type="InterPro" id="IPR016181">
    <property type="entry name" value="Acyl_CoA_acyltransferase"/>
</dbReference>
<gene>
    <name evidence="8" type="ORF">NESM_000429100</name>
</gene>
<sequence length="147" mass="16417">MMDSFVIRDVETRDLAEVLQLLSHLTSAPLLSEEELVHVHNRRISAGVRTRVAVHPTTMRIIGTASLIVEPKFTRGGKSVGHVEDVVTHPDFRGRGVGRDLLRNLVDVARTSGCYKVILDCTDEMVAYYSNAGFRKCENQMRLDIAP</sequence>
<dbReference type="PANTHER" id="PTHR13355">
    <property type="entry name" value="GLUCOSAMINE 6-PHOSPHATE N-ACETYLTRANSFERASE"/>
    <property type="match status" value="1"/>
</dbReference>
<evidence type="ECO:0000256" key="5">
    <source>
        <dbReference type="ARBA" id="ARBA00048964"/>
    </source>
</evidence>
<dbReference type="PROSITE" id="PS51186">
    <property type="entry name" value="GNAT"/>
    <property type="match status" value="1"/>
</dbReference>
<feature type="domain" description="N-acetyltransferase" evidence="7">
    <location>
        <begin position="5"/>
        <end position="147"/>
    </location>
</feature>
<dbReference type="EMBL" id="JAECZO010000046">
    <property type="protein sequence ID" value="KAK7195062.1"/>
    <property type="molecule type" value="Genomic_DNA"/>
</dbReference>
<organism evidence="8 9">
    <name type="scientific">Novymonas esmeraldas</name>
    <dbReference type="NCBI Taxonomy" id="1808958"/>
    <lineage>
        <taxon>Eukaryota</taxon>
        <taxon>Discoba</taxon>
        <taxon>Euglenozoa</taxon>
        <taxon>Kinetoplastea</taxon>
        <taxon>Metakinetoplastina</taxon>
        <taxon>Trypanosomatida</taxon>
        <taxon>Trypanosomatidae</taxon>
        <taxon>Novymonas</taxon>
    </lineage>
</organism>